<dbReference type="Pfam" id="PF03466">
    <property type="entry name" value="LysR_substrate"/>
    <property type="match status" value="1"/>
</dbReference>
<dbReference type="PANTHER" id="PTHR30537:SF72">
    <property type="entry name" value="LYSR FAMILY TRANSCRIPTIONAL REGULATOR"/>
    <property type="match status" value="1"/>
</dbReference>
<evidence type="ECO:0000313" key="3">
    <source>
        <dbReference type="EMBL" id="GGA36970.1"/>
    </source>
</evidence>
<keyword evidence="4" id="KW-1185">Reference proteome</keyword>
<organism evidence="3 4">
    <name type="scientific">Hafnia psychrotolerans</name>
    <dbReference type="NCBI Taxonomy" id="1477018"/>
    <lineage>
        <taxon>Bacteria</taxon>
        <taxon>Pseudomonadati</taxon>
        <taxon>Pseudomonadota</taxon>
        <taxon>Gammaproteobacteria</taxon>
        <taxon>Enterobacterales</taxon>
        <taxon>Hafniaceae</taxon>
        <taxon>Hafnia</taxon>
    </lineage>
</organism>
<comment type="similarity">
    <text evidence="1">Belongs to the LysR transcriptional regulatory family.</text>
</comment>
<dbReference type="PANTHER" id="PTHR30537">
    <property type="entry name" value="HTH-TYPE TRANSCRIPTIONAL REGULATOR"/>
    <property type="match status" value="1"/>
</dbReference>
<reference evidence="4" key="1">
    <citation type="journal article" date="2019" name="Int. J. Syst. Evol. Microbiol.">
        <title>The Global Catalogue of Microorganisms (GCM) 10K type strain sequencing project: providing services to taxonomists for standard genome sequencing and annotation.</title>
        <authorList>
            <consortium name="The Broad Institute Genomics Platform"/>
            <consortium name="The Broad Institute Genome Sequencing Center for Infectious Disease"/>
            <person name="Wu L."/>
            <person name="Ma J."/>
        </authorList>
    </citation>
    <scope>NUCLEOTIDE SEQUENCE [LARGE SCALE GENOMIC DNA]</scope>
    <source>
        <strain evidence="4">CGMCC 1.12806</strain>
    </source>
</reference>
<accession>A0ABQ1G407</accession>
<feature type="domain" description="LysR substrate-binding" evidence="2">
    <location>
        <begin position="1"/>
        <end position="63"/>
    </location>
</feature>
<name>A0ABQ1G407_9GAMM</name>
<evidence type="ECO:0000313" key="4">
    <source>
        <dbReference type="Proteomes" id="UP000627464"/>
    </source>
</evidence>
<gene>
    <name evidence="3" type="ORF">GCM10011328_09820</name>
</gene>
<dbReference type="Proteomes" id="UP000627464">
    <property type="component" value="Unassembled WGS sequence"/>
</dbReference>
<dbReference type="EMBL" id="BMFZ01000002">
    <property type="protein sequence ID" value="GGA36970.1"/>
    <property type="molecule type" value="Genomic_DNA"/>
</dbReference>
<dbReference type="SUPFAM" id="SSF53850">
    <property type="entry name" value="Periplasmic binding protein-like II"/>
    <property type="match status" value="1"/>
</dbReference>
<protein>
    <recommendedName>
        <fullName evidence="2">LysR substrate-binding domain-containing protein</fullName>
    </recommendedName>
</protein>
<proteinExistence type="inferred from homology"/>
<evidence type="ECO:0000259" key="2">
    <source>
        <dbReference type="Pfam" id="PF03466"/>
    </source>
</evidence>
<comment type="caution">
    <text evidence="3">The sequence shown here is derived from an EMBL/GenBank/DDBJ whole genome shotgun (WGS) entry which is preliminary data.</text>
</comment>
<dbReference type="InterPro" id="IPR005119">
    <property type="entry name" value="LysR_subst-bd"/>
</dbReference>
<dbReference type="InterPro" id="IPR058163">
    <property type="entry name" value="LysR-type_TF_proteobact-type"/>
</dbReference>
<dbReference type="Gene3D" id="3.40.190.290">
    <property type="match status" value="1"/>
</dbReference>
<sequence>MAEQGTGIACLPDFAVRQQIEEGRLVVVLTDHVQNAGAFRVLWPSSRQLSPKLRVFVDFLAEKVFVEPPVVR</sequence>
<evidence type="ECO:0000256" key="1">
    <source>
        <dbReference type="ARBA" id="ARBA00009437"/>
    </source>
</evidence>